<protein>
    <submittedName>
        <fullName evidence="3">Cell division protein DedD</fullName>
    </submittedName>
</protein>
<evidence type="ECO:0000313" key="3">
    <source>
        <dbReference type="EMBL" id="SMY16971.1"/>
    </source>
</evidence>
<dbReference type="PANTHER" id="PTHR38687:SF1">
    <property type="entry name" value="CELL DIVISION PROTEIN DEDD"/>
    <property type="match status" value="1"/>
</dbReference>
<keyword evidence="3" id="KW-0132">Cell division</keyword>
<dbReference type="GO" id="GO:0032506">
    <property type="term" value="P:cytokinetic process"/>
    <property type="evidence" value="ECO:0007669"/>
    <property type="project" value="TreeGrafter"/>
</dbReference>
<dbReference type="InterPro" id="IPR036680">
    <property type="entry name" value="SPOR-like_sf"/>
</dbReference>
<feature type="domain" description="SPOR" evidence="2">
    <location>
        <begin position="131"/>
        <end position="210"/>
    </location>
</feature>
<feature type="transmembrane region" description="Helical" evidence="1">
    <location>
        <begin position="6"/>
        <end position="27"/>
    </location>
</feature>
<dbReference type="SUPFAM" id="SSF110997">
    <property type="entry name" value="Sporulation related repeat"/>
    <property type="match status" value="1"/>
</dbReference>
<dbReference type="InterPro" id="IPR007730">
    <property type="entry name" value="SPOR-like_dom"/>
</dbReference>
<dbReference type="GO" id="GO:0042834">
    <property type="term" value="F:peptidoglycan binding"/>
    <property type="evidence" value="ECO:0007669"/>
    <property type="project" value="InterPro"/>
</dbReference>
<evidence type="ECO:0000313" key="4">
    <source>
        <dbReference type="Proteomes" id="UP000196485"/>
    </source>
</evidence>
<sequence>MASQFQNRLIGTIILVAIGVIFLPDFFDGKKEHYKEEFASIPLQPKMGGQSEAKTIPEPENADVVLPKEPVTATTAQQASTSTNDETFTIENDHSATTNTAAKPKPVVAKPVVVKPTVKPSVTTPAVKKTAAASSAWVIKMGTFGNFDNANGLVAKLRLNGYQAQLIPANAKPGQLVKVVVGPDVSKAKLAGQIAELKKITGLNGKLNRFDAINP</sequence>
<dbReference type="RefSeq" id="WP_087820940.1">
    <property type="nucleotide sequence ID" value="NZ_FYAH01000003.1"/>
</dbReference>
<keyword evidence="1" id="KW-0472">Membrane</keyword>
<proteinExistence type="predicted"/>
<dbReference type="Gene3D" id="3.30.70.1070">
    <property type="entry name" value="Sporulation related repeat"/>
    <property type="match status" value="1"/>
</dbReference>
<dbReference type="PANTHER" id="PTHR38687">
    <property type="entry name" value="CELL DIVISION PROTEIN DEDD-RELATED"/>
    <property type="match status" value="1"/>
</dbReference>
<dbReference type="InterPro" id="IPR052521">
    <property type="entry name" value="Cell_div_SPOR-domain"/>
</dbReference>
<dbReference type="Proteomes" id="UP000196485">
    <property type="component" value="Unassembled WGS sequence"/>
</dbReference>
<dbReference type="Pfam" id="PF05036">
    <property type="entry name" value="SPOR"/>
    <property type="match status" value="1"/>
</dbReference>
<evidence type="ECO:0000259" key="2">
    <source>
        <dbReference type="PROSITE" id="PS51724"/>
    </source>
</evidence>
<accession>A0A1Y6KXV9</accession>
<keyword evidence="4" id="KW-1185">Reference proteome</keyword>
<keyword evidence="1" id="KW-1133">Transmembrane helix</keyword>
<name>A0A1Y6KXV9_9GAMM</name>
<dbReference type="GO" id="GO:0030428">
    <property type="term" value="C:cell septum"/>
    <property type="evidence" value="ECO:0007669"/>
    <property type="project" value="TreeGrafter"/>
</dbReference>
<dbReference type="GO" id="GO:0032153">
    <property type="term" value="C:cell division site"/>
    <property type="evidence" value="ECO:0007669"/>
    <property type="project" value="TreeGrafter"/>
</dbReference>
<reference evidence="4" key="1">
    <citation type="submission" date="2017-06" db="EMBL/GenBank/DDBJ databases">
        <authorList>
            <person name="Rodrigo-Torres L."/>
            <person name="Arahal R. D."/>
            <person name="Lucena T."/>
        </authorList>
    </citation>
    <scope>NUCLEOTIDE SEQUENCE [LARGE SCALE GENOMIC DNA]</scope>
    <source>
        <strain evidence="4">type strain: CECT 9192</strain>
    </source>
</reference>
<gene>
    <name evidence="3" type="ORF">PAQU9191_02212</name>
</gene>
<dbReference type="AlphaFoldDB" id="A0A1Y6KXV9"/>
<dbReference type="NCBIfam" id="NF008641">
    <property type="entry name" value="PRK11633.1"/>
    <property type="match status" value="1"/>
</dbReference>
<keyword evidence="3" id="KW-0131">Cell cycle</keyword>
<dbReference type="EMBL" id="FYAH01000003">
    <property type="protein sequence ID" value="SMY16971.1"/>
    <property type="molecule type" value="Genomic_DNA"/>
</dbReference>
<organism evidence="3 4">
    <name type="scientific">Photobacterium aquimaris</name>
    <dbReference type="NCBI Taxonomy" id="512643"/>
    <lineage>
        <taxon>Bacteria</taxon>
        <taxon>Pseudomonadati</taxon>
        <taxon>Pseudomonadota</taxon>
        <taxon>Gammaproteobacteria</taxon>
        <taxon>Vibrionales</taxon>
        <taxon>Vibrionaceae</taxon>
        <taxon>Photobacterium</taxon>
    </lineage>
</organism>
<evidence type="ECO:0000256" key="1">
    <source>
        <dbReference type="SAM" id="Phobius"/>
    </source>
</evidence>
<dbReference type="PROSITE" id="PS51724">
    <property type="entry name" value="SPOR"/>
    <property type="match status" value="1"/>
</dbReference>
<keyword evidence="1" id="KW-0812">Transmembrane</keyword>